<accession>A0A285SDK2</accession>
<dbReference type="Proteomes" id="UP000219636">
    <property type="component" value="Unassembled WGS sequence"/>
</dbReference>
<feature type="transmembrane region" description="Helical" evidence="1">
    <location>
        <begin position="102"/>
        <end position="121"/>
    </location>
</feature>
<dbReference type="EMBL" id="OBMQ01000004">
    <property type="protein sequence ID" value="SOC05912.1"/>
    <property type="molecule type" value="Genomic_DNA"/>
</dbReference>
<dbReference type="SUPFAM" id="SSF160104">
    <property type="entry name" value="Acetoacetate decarboxylase-like"/>
    <property type="match status" value="1"/>
</dbReference>
<dbReference type="PANTHER" id="PTHR39186">
    <property type="entry name" value="DUF2071 FAMILY PROTEIN"/>
    <property type="match status" value="1"/>
</dbReference>
<evidence type="ECO:0000313" key="2">
    <source>
        <dbReference type="EMBL" id="SOC05912.1"/>
    </source>
</evidence>
<protein>
    <recommendedName>
        <fullName evidence="4">DUF2071 domain-containing protein</fullName>
    </recommendedName>
</protein>
<dbReference type="AlphaFoldDB" id="A0A285SDK2"/>
<gene>
    <name evidence="2" type="ORF">SAMN05880501_104137</name>
</gene>
<proteinExistence type="predicted"/>
<dbReference type="PANTHER" id="PTHR39186:SF1">
    <property type="entry name" value="DUF2071 DOMAIN-CONTAINING PROTEIN"/>
    <property type="match status" value="1"/>
</dbReference>
<keyword evidence="1" id="KW-0812">Transmembrane</keyword>
<evidence type="ECO:0000256" key="1">
    <source>
        <dbReference type="SAM" id="Phobius"/>
    </source>
</evidence>
<name>A0A285SDK2_9BACL</name>
<dbReference type="InterPro" id="IPR018644">
    <property type="entry name" value="DUF2071"/>
</dbReference>
<keyword evidence="1" id="KW-0472">Membrane</keyword>
<keyword evidence="3" id="KW-1185">Reference proteome</keyword>
<evidence type="ECO:0000313" key="3">
    <source>
        <dbReference type="Proteomes" id="UP000219636"/>
    </source>
</evidence>
<dbReference type="Pfam" id="PF09844">
    <property type="entry name" value="DUF2071"/>
    <property type="match status" value="1"/>
</dbReference>
<organism evidence="2 3">
    <name type="scientific">Ureibacillus xyleni</name>
    <dbReference type="NCBI Taxonomy" id="614648"/>
    <lineage>
        <taxon>Bacteria</taxon>
        <taxon>Bacillati</taxon>
        <taxon>Bacillota</taxon>
        <taxon>Bacilli</taxon>
        <taxon>Bacillales</taxon>
        <taxon>Caryophanaceae</taxon>
        <taxon>Ureibacillus</taxon>
    </lineage>
</organism>
<evidence type="ECO:0008006" key="4">
    <source>
        <dbReference type="Google" id="ProtNLM"/>
    </source>
</evidence>
<sequence length="245" mass="28773">MVINRTTYESRKFELPKIPWMLKQTWENSLFIHYPVKKELLEQLIPLELSVDTFNGVGWVTIVPYYIRDQRGKGMPPVPGISEFPGYNLRTYVKGNGKPGVYFFYLAAANIVAARLAKTFFRLPYKFEKMKMSKGNEGVHFESNYLKCQYEQVNNPFSPKKGSLDEWLLERYCLYTVSKGVVFQCNIVHPSWVLYEANVEFHHNTFLSKYKIEPLWDKPVLHFSKRAEVNIWPLVPVKMNEHFSS</sequence>
<keyword evidence="1" id="KW-1133">Transmembrane helix</keyword>
<dbReference type="InterPro" id="IPR023375">
    <property type="entry name" value="ADC_dom_sf"/>
</dbReference>
<reference evidence="3" key="1">
    <citation type="submission" date="2017-08" db="EMBL/GenBank/DDBJ databases">
        <authorList>
            <person name="Varghese N."/>
            <person name="Submissions S."/>
        </authorList>
    </citation>
    <scope>NUCLEOTIDE SEQUENCE [LARGE SCALE GENOMIC DNA]</scope>
    <source>
        <strain evidence="3">JC22</strain>
    </source>
</reference>